<accession>A0A238FAU5</accession>
<organism evidence="1 2">
    <name type="scientific">Microbotryum intermedium</name>
    <dbReference type="NCBI Taxonomy" id="269621"/>
    <lineage>
        <taxon>Eukaryota</taxon>
        <taxon>Fungi</taxon>
        <taxon>Dikarya</taxon>
        <taxon>Basidiomycota</taxon>
        <taxon>Pucciniomycotina</taxon>
        <taxon>Microbotryomycetes</taxon>
        <taxon>Microbotryales</taxon>
        <taxon>Microbotryaceae</taxon>
        <taxon>Microbotryum</taxon>
    </lineage>
</organism>
<dbReference type="AlphaFoldDB" id="A0A238FAU5"/>
<reference evidence="2" key="1">
    <citation type="submission" date="2016-09" db="EMBL/GenBank/DDBJ databases">
        <authorList>
            <person name="Jeantristanb JTB J.-T."/>
            <person name="Ricardo R."/>
        </authorList>
    </citation>
    <scope>NUCLEOTIDE SEQUENCE [LARGE SCALE GENOMIC DNA]</scope>
</reference>
<name>A0A238FAU5_9BASI</name>
<evidence type="ECO:0000313" key="2">
    <source>
        <dbReference type="Proteomes" id="UP000198372"/>
    </source>
</evidence>
<evidence type="ECO:0000313" key="1">
    <source>
        <dbReference type="EMBL" id="SCV70287.1"/>
    </source>
</evidence>
<proteinExistence type="predicted"/>
<keyword evidence="2" id="KW-1185">Reference proteome</keyword>
<dbReference type="EMBL" id="FMSP01000005">
    <property type="protein sequence ID" value="SCV70287.1"/>
    <property type="molecule type" value="Genomic_DNA"/>
</dbReference>
<sequence length="114" mass="12055">MYYITSFTTQPKKGGPTIVHAISLSNVVLKAGRQTIVPARAIALAGFGEDGAANKALVEKMTPKQRLAWLVGEDENLGVDIKVGDIEMGMDGRSEWPGAVSHSLLEEASLASSS</sequence>
<gene>
    <name evidence="1" type="ORF">BQ2448_1681</name>
</gene>
<dbReference type="Proteomes" id="UP000198372">
    <property type="component" value="Unassembled WGS sequence"/>
</dbReference>
<dbReference type="OrthoDB" id="265761at2759"/>
<protein>
    <submittedName>
        <fullName evidence="1">BQ2448_1681 protein</fullName>
    </submittedName>
</protein>